<dbReference type="EMBL" id="PVNG01000007">
    <property type="protein sequence ID" value="PRX65499.1"/>
    <property type="molecule type" value="Genomic_DNA"/>
</dbReference>
<gene>
    <name evidence="1" type="ORF">B0I32_107261</name>
</gene>
<proteinExistence type="predicted"/>
<dbReference type="PANTHER" id="PTHR34704">
    <property type="entry name" value="ATPASE"/>
    <property type="match status" value="1"/>
</dbReference>
<accession>A0A2T0N138</accession>
<dbReference type="InterPro" id="IPR027417">
    <property type="entry name" value="P-loop_NTPase"/>
</dbReference>
<organism evidence="1 2">
    <name type="scientific">Nonomuraea fuscirosea</name>
    <dbReference type="NCBI Taxonomy" id="1291556"/>
    <lineage>
        <taxon>Bacteria</taxon>
        <taxon>Bacillati</taxon>
        <taxon>Actinomycetota</taxon>
        <taxon>Actinomycetes</taxon>
        <taxon>Streptosporangiales</taxon>
        <taxon>Streptosporangiaceae</taxon>
        <taxon>Nonomuraea</taxon>
    </lineage>
</organism>
<evidence type="ECO:0000313" key="2">
    <source>
        <dbReference type="Proteomes" id="UP000238312"/>
    </source>
</evidence>
<evidence type="ECO:0000313" key="1">
    <source>
        <dbReference type="EMBL" id="PRX65499.1"/>
    </source>
</evidence>
<dbReference type="SUPFAM" id="SSF52540">
    <property type="entry name" value="P-loop containing nucleoside triphosphate hydrolases"/>
    <property type="match status" value="1"/>
</dbReference>
<dbReference type="Gene3D" id="3.40.50.300">
    <property type="entry name" value="P-loop containing nucleotide triphosphate hydrolases"/>
    <property type="match status" value="1"/>
</dbReference>
<reference evidence="1 2" key="1">
    <citation type="submission" date="2018-03" db="EMBL/GenBank/DDBJ databases">
        <title>Genomic Encyclopedia of Type Strains, Phase III (KMG-III): the genomes of soil and plant-associated and newly described type strains.</title>
        <authorList>
            <person name="Whitman W."/>
        </authorList>
    </citation>
    <scope>NUCLEOTIDE SEQUENCE [LARGE SCALE GENOMIC DNA]</scope>
    <source>
        <strain evidence="1 2">CGMCC 4.7104</strain>
    </source>
</reference>
<name>A0A2T0N138_9ACTN</name>
<dbReference type="RefSeq" id="WP_106240748.1">
    <property type="nucleotide sequence ID" value="NZ_PVNG01000007.1"/>
</dbReference>
<dbReference type="OrthoDB" id="9813134at2"/>
<comment type="caution">
    <text evidence="1">The sequence shown here is derived from an EMBL/GenBank/DDBJ whole genome shotgun (WGS) entry which is preliminary data.</text>
</comment>
<sequence>MQKPQRVLSRDAEWAALEQFVRHPDPHLRLGVVSGRRRVGKSFVLRALAEASGGLYVTAVAEEGVVASRRRLAGEIARYAGIGRGMIADASWEELLTTAIELTSRRAGAVFVIDELPYWMGHSPELPGLLQLLYDRSQAGEGVPGGRVIVCGSAMSVMNELLSGTKALRGRAALDLRLAPFDLGTTARHWGIGDPAAAVRVHAILGGSPGYRNLAGVPAPRTVADLDAWVPATVLDPRQALFSGSEAEYLLREDPKFSGSALHYAIINAVAGGASGPAKIGGLLEQPRTALARPLEALTSAGFLRYDTDPLWERRPVITVVDPIVRFHNLITVPQRDLVDTGQSAQAWQRSRPTFVAGVLGPHFEQCARDWLRGRAEFRGEAGLVTATVVNDRKGRAKHEIDVVALDKRAGRAHITVVGEAKATVTRRTMADLDRLDGLKAVLAGQGHDIASAVLALFSLEGFQPDLADAARRRGDVLLVGVPTLVEGADPVVVPRRIL</sequence>
<dbReference type="PANTHER" id="PTHR34704:SF2">
    <property type="entry name" value="ATPASE"/>
    <property type="match status" value="1"/>
</dbReference>
<dbReference type="AlphaFoldDB" id="A0A2T0N138"/>
<dbReference type="Proteomes" id="UP000238312">
    <property type="component" value="Unassembled WGS sequence"/>
</dbReference>
<evidence type="ECO:0008006" key="3">
    <source>
        <dbReference type="Google" id="ProtNLM"/>
    </source>
</evidence>
<protein>
    <recommendedName>
        <fullName evidence="3">ATPase</fullName>
    </recommendedName>
</protein>
<keyword evidence="2" id="KW-1185">Reference proteome</keyword>